<dbReference type="RefSeq" id="WP_134465405.1">
    <property type="nucleotide sequence ID" value="NZ_JBHMFL010000155.1"/>
</dbReference>
<comment type="caution">
    <text evidence="1">The sequence shown here is derived from an EMBL/GenBank/DDBJ whole genome shotgun (WGS) entry which is preliminary data.</text>
</comment>
<sequence length="105" mass="10964">MPIEIIVPVGASADAIVVSGQLRHNADSVGFAFSARSGMRLEWSFSGPPAHMVLTHPDGDSDGPFLPPVVALPGSGRYVLALSADTMAEGADGPFRLKLRLLPPD</sequence>
<gene>
    <name evidence="1" type="ORF">E2553_36665</name>
</gene>
<dbReference type="GeneID" id="97304734"/>
<reference evidence="1 2" key="1">
    <citation type="submission" date="2019-03" db="EMBL/GenBank/DDBJ databases">
        <title>Complete Genome Sequence of Paraburkholderia dipogonis ICMP 19430T, a Nitrogen-fixing Symbiont of the South African Invasive Legume Dipogon lignosus in New Zealand.</title>
        <authorList>
            <person name="De Meyer S.E."/>
        </authorList>
    </citation>
    <scope>NUCLEOTIDE SEQUENCE [LARGE SCALE GENOMIC DNA]</scope>
    <source>
        <strain evidence="1 2">ICMP 19430</strain>
    </source>
</reference>
<evidence type="ECO:0000313" key="2">
    <source>
        <dbReference type="Proteomes" id="UP000297385"/>
    </source>
</evidence>
<dbReference type="Proteomes" id="UP000297385">
    <property type="component" value="Unassembled WGS sequence"/>
</dbReference>
<protein>
    <submittedName>
        <fullName evidence="1">Uncharacterized protein</fullName>
    </submittedName>
</protein>
<accession>A0A4Y8MXS3</accession>
<dbReference type="EMBL" id="SNVI01000002">
    <property type="protein sequence ID" value="TFE42138.1"/>
    <property type="molecule type" value="Genomic_DNA"/>
</dbReference>
<name>A0A4Y8MXS3_9BURK</name>
<organism evidence="1 2">
    <name type="scientific">Paraburkholderia dipogonis</name>
    <dbReference type="NCBI Taxonomy" id="1211383"/>
    <lineage>
        <taxon>Bacteria</taxon>
        <taxon>Pseudomonadati</taxon>
        <taxon>Pseudomonadota</taxon>
        <taxon>Betaproteobacteria</taxon>
        <taxon>Burkholderiales</taxon>
        <taxon>Burkholderiaceae</taxon>
        <taxon>Paraburkholderia</taxon>
    </lineage>
</organism>
<proteinExistence type="predicted"/>
<dbReference type="AlphaFoldDB" id="A0A4Y8MXS3"/>
<evidence type="ECO:0000313" key="1">
    <source>
        <dbReference type="EMBL" id="TFE42138.1"/>
    </source>
</evidence>